<name>A0A9W9XAY7_9EURO</name>
<proteinExistence type="predicted"/>
<accession>A0A9W9XAY7</accession>
<reference evidence="1" key="1">
    <citation type="submission" date="2022-12" db="EMBL/GenBank/DDBJ databases">
        <authorList>
            <person name="Petersen C."/>
        </authorList>
    </citation>
    <scope>NUCLEOTIDE SEQUENCE</scope>
    <source>
        <strain evidence="1">IBT 17660</strain>
    </source>
</reference>
<evidence type="ECO:0000313" key="2">
    <source>
        <dbReference type="Proteomes" id="UP001147760"/>
    </source>
</evidence>
<dbReference type="Proteomes" id="UP001147760">
    <property type="component" value="Unassembled WGS sequence"/>
</dbReference>
<gene>
    <name evidence="1" type="ORF">N7530_001872</name>
</gene>
<comment type="caution">
    <text evidence="1">The sequence shown here is derived from an EMBL/GenBank/DDBJ whole genome shotgun (WGS) entry which is preliminary data.</text>
</comment>
<reference evidence="1" key="2">
    <citation type="journal article" date="2023" name="IMA Fungus">
        <title>Comparative genomic study of the Penicillium genus elucidates a diverse pangenome and 15 lateral gene transfer events.</title>
        <authorList>
            <person name="Petersen C."/>
            <person name="Sorensen T."/>
            <person name="Nielsen M.R."/>
            <person name="Sondergaard T.E."/>
            <person name="Sorensen J.L."/>
            <person name="Fitzpatrick D.A."/>
            <person name="Frisvad J.C."/>
            <person name="Nielsen K.L."/>
        </authorList>
    </citation>
    <scope>NUCLEOTIDE SEQUENCE</scope>
    <source>
        <strain evidence="1">IBT 17660</strain>
    </source>
</reference>
<organism evidence="1 2">
    <name type="scientific">Penicillium desertorum</name>
    <dbReference type="NCBI Taxonomy" id="1303715"/>
    <lineage>
        <taxon>Eukaryota</taxon>
        <taxon>Fungi</taxon>
        <taxon>Dikarya</taxon>
        <taxon>Ascomycota</taxon>
        <taxon>Pezizomycotina</taxon>
        <taxon>Eurotiomycetes</taxon>
        <taxon>Eurotiomycetidae</taxon>
        <taxon>Eurotiales</taxon>
        <taxon>Aspergillaceae</taxon>
        <taxon>Penicillium</taxon>
    </lineage>
</organism>
<sequence>MPAHTAIVSRYGTTKVPPLPETIGYRNLNITPQTINNFKGIGSRLAGCPHCATTTQSHELYSKKRKATQKVIIASRKERKASFAVPESFTGRNTVIDSYVSWATENPPTVFRRVPETWEEWQDAPDIDSGEELFDTIDLGHFLEKILTLKFNARESWKEFADRPVWGWQEISNTLALMIIPNAGSGKFPSSLSLCSTQGPSTRPSSVVSSVVEGSIAPKRKSASETANPKDDGWFISDFYAFNYLFRGLGMEQTWLTAVEPTKLVNKYGPSCTEIPMRSGRYASAKSSWIVTSSRL</sequence>
<protein>
    <submittedName>
        <fullName evidence="1">Uncharacterized protein</fullName>
    </submittedName>
</protein>
<keyword evidence="2" id="KW-1185">Reference proteome</keyword>
<dbReference type="EMBL" id="JAPWDO010000001">
    <property type="protein sequence ID" value="KAJ5487572.1"/>
    <property type="molecule type" value="Genomic_DNA"/>
</dbReference>
<evidence type="ECO:0000313" key="1">
    <source>
        <dbReference type="EMBL" id="KAJ5487572.1"/>
    </source>
</evidence>
<dbReference type="OrthoDB" id="3000060at2759"/>
<dbReference type="AlphaFoldDB" id="A0A9W9XAY7"/>